<dbReference type="EMBL" id="JACHJL010000011">
    <property type="protein sequence ID" value="MBB5937469.1"/>
    <property type="molecule type" value="Genomic_DNA"/>
</dbReference>
<evidence type="ECO:0000313" key="2">
    <source>
        <dbReference type="Proteomes" id="UP000588098"/>
    </source>
</evidence>
<evidence type="ECO:0000313" key="1">
    <source>
        <dbReference type="EMBL" id="MBB5937469.1"/>
    </source>
</evidence>
<protein>
    <recommendedName>
        <fullName evidence="3">SRPBCC family protein</fullName>
    </recommendedName>
</protein>
<gene>
    <name evidence="1" type="ORF">FHS42_004548</name>
</gene>
<name>A0A7W9V168_9ACTN</name>
<organism evidence="1 2">
    <name type="scientific">Streptomyces zagrosensis</name>
    <dbReference type="NCBI Taxonomy" id="1042984"/>
    <lineage>
        <taxon>Bacteria</taxon>
        <taxon>Bacillati</taxon>
        <taxon>Actinomycetota</taxon>
        <taxon>Actinomycetes</taxon>
        <taxon>Kitasatosporales</taxon>
        <taxon>Streptomycetaceae</taxon>
        <taxon>Streptomyces</taxon>
    </lineage>
</organism>
<keyword evidence="2" id="KW-1185">Reference proteome</keyword>
<accession>A0A7W9V168</accession>
<evidence type="ECO:0008006" key="3">
    <source>
        <dbReference type="Google" id="ProtNLM"/>
    </source>
</evidence>
<dbReference type="AlphaFoldDB" id="A0A7W9V168"/>
<reference evidence="1 2" key="1">
    <citation type="submission" date="2020-08" db="EMBL/GenBank/DDBJ databases">
        <title>Genomic Encyclopedia of Type Strains, Phase III (KMG-III): the genomes of soil and plant-associated and newly described type strains.</title>
        <authorList>
            <person name="Whitman W."/>
        </authorList>
    </citation>
    <scope>NUCLEOTIDE SEQUENCE [LARGE SCALE GENOMIC DNA]</scope>
    <source>
        <strain evidence="1 2">CECT 8305</strain>
    </source>
</reference>
<proteinExistence type="predicted"/>
<dbReference type="RefSeq" id="WP_184574422.1">
    <property type="nucleotide sequence ID" value="NZ_JACHJL010000011.1"/>
</dbReference>
<comment type="caution">
    <text evidence="1">The sequence shown here is derived from an EMBL/GenBank/DDBJ whole genome shotgun (WGS) entry which is preliminary data.</text>
</comment>
<dbReference type="Proteomes" id="UP000588098">
    <property type="component" value="Unassembled WGS sequence"/>
</dbReference>
<sequence length="160" mass="17777">MAVCNVHERRIDAPADEVGKLIDQLASPDDRLWPRRDWPPMELDGPLRVGASGGHGPVRYAVIGYTPGRWVRFRFSGPRGFHGFHAYTVRSDGAGGAVLQHLLTMRTRGAARLTWPLAFRWLHDAVLEDSLDLAEAALSSGPSSPARWNAYVRLLRRGMP</sequence>
<dbReference type="SUPFAM" id="SSF55961">
    <property type="entry name" value="Bet v1-like"/>
    <property type="match status" value="1"/>
</dbReference>